<sequence>MSLATVNSQTREELEINTLSLFDVLHNSLILRTIAPYLPIYSLLQLSATNQDFRSLIRNTPGVFRHLDLTQVKKAQFDINPIDNGGEVWRNVQLDENLTEDDFYSGPLRGVFNAIQRQSILKDVQTLILDGLSVTSDLCHELINDTSYSVRILSIRDVKNLNQPKLRGALQYACRQSRAENTPRLKALYVFGSKDVPSTADSGLHGRESRDSISSGWNNKSHRALKSSLDREGDSWWSRRGRIVTRPISQEWINCMAVCEGIIAFDAMLCQGPRHRNSPAFGRPLMMADNEPAAATYAVGGCEGCGKAPEGMVSEELRSPQCLPLLTPVPIMASSVRAATCPSEPGQSFVPRCFDCLRERYCTCCNKWWCESCYQLPGQGQDAGVNNVIVVDEDDSVANFAQSLDLLDTPKIKNRVTKSCWECGNNCEECISKTQRSCKKCCAGYCIVHNEGSSSEYCDWCISRGRGLGRQDAKSSGRMMLASNGIPLTLARRRIRDALTRPLL</sequence>
<evidence type="ECO:0000313" key="3">
    <source>
        <dbReference type="Proteomes" id="UP000078397"/>
    </source>
</evidence>
<dbReference type="EMBL" id="LSBJ02000001">
    <property type="protein sequence ID" value="OAQ73566.1"/>
    <property type="molecule type" value="Genomic_DNA"/>
</dbReference>
<dbReference type="Proteomes" id="UP000078397">
    <property type="component" value="Unassembled WGS sequence"/>
</dbReference>
<evidence type="ECO:0000313" key="2">
    <source>
        <dbReference type="EMBL" id="OAQ73566.1"/>
    </source>
</evidence>
<dbReference type="RefSeq" id="XP_018149649.1">
    <property type="nucleotide sequence ID" value="XM_018293075.1"/>
</dbReference>
<reference evidence="2 3" key="1">
    <citation type="journal article" date="2016" name="PLoS Pathog.">
        <title>Biosynthesis of antibiotic leucinostatins in bio-control fungus Purpureocillium lilacinum and their inhibition on phytophthora revealed by genome mining.</title>
        <authorList>
            <person name="Wang G."/>
            <person name="Liu Z."/>
            <person name="Lin R."/>
            <person name="Li E."/>
            <person name="Mao Z."/>
            <person name="Ling J."/>
            <person name="Yang Y."/>
            <person name="Yin W.B."/>
            <person name="Xie B."/>
        </authorList>
    </citation>
    <scope>NUCLEOTIDE SEQUENCE [LARGE SCALE GENOMIC DNA]</scope>
    <source>
        <strain evidence="2">170</strain>
    </source>
</reference>
<accession>A0A179G6Z3</accession>
<protein>
    <submittedName>
        <fullName evidence="2">Ubiquitin fusion degradation protein (Ufd1)</fullName>
    </submittedName>
</protein>
<dbReference type="AlphaFoldDB" id="A0A179G6Z3"/>
<feature type="region of interest" description="Disordered" evidence="1">
    <location>
        <begin position="198"/>
        <end position="217"/>
    </location>
</feature>
<name>A0A179G6Z3_METCM</name>
<dbReference type="OrthoDB" id="5345494at2759"/>
<dbReference type="KEGG" id="pchm:VFPPC_15322"/>
<gene>
    <name evidence="2" type="ORF">VFPPC_15322</name>
</gene>
<keyword evidence="3" id="KW-1185">Reference proteome</keyword>
<proteinExistence type="predicted"/>
<dbReference type="GeneID" id="28857069"/>
<dbReference type="STRING" id="1380566.A0A179G6Z3"/>
<evidence type="ECO:0000256" key="1">
    <source>
        <dbReference type="SAM" id="MobiDB-lite"/>
    </source>
</evidence>
<organism evidence="2 3">
    <name type="scientific">Pochonia chlamydosporia 170</name>
    <dbReference type="NCBI Taxonomy" id="1380566"/>
    <lineage>
        <taxon>Eukaryota</taxon>
        <taxon>Fungi</taxon>
        <taxon>Dikarya</taxon>
        <taxon>Ascomycota</taxon>
        <taxon>Pezizomycotina</taxon>
        <taxon>Sordariomycetes</taxon>
        <taxon>Hypocreomycetidae</taxon>
        <taxon>Hypocreales</taxon>
        <taxon>Clavicipitaceae</taxon>
        <taxon>Pochonia</taxon>
    </lineage>
</organism>
<comment type="caution">
    <text evidence="2">The sequence shown here is derived from an EMBL/GenBank/DDBJ whole genome shotgun (WGS) entry which is preliminary data.</text>
</comment>